<sequence length="294" mass="32640">MNIRGNRINVTLIKIKNNLVGLCGFFFQAVCPSNVPRVLCEHNVRPLLQFLTGAEQVFSGYQGRYSGRDPASNGPFHSLHRLDEPRTGHVLSRAAFQSVRVPNPLPNRGPLRQFVHHLPRAGYGRAEGRHGQRDHPTLSASGEKEVRAHFLSQVGRPGKEANVGGRNFAFTLRTAGWPVHGPGLRSLSLAQDDELLWKAGNQRTDAYSYPNPGERGGRDGRHVPSDGDAIRPPHEVYTSVRFLLLLARASATRSGQISAHRKISFRANHIAAEISSYQIVFIFTNAKLQLREIQ</sequence>
<evidence type="ECO:0000313" key="2">
    <source>
        <dbReference type="EMBL" id="GFU28538.1"/>
    </source>
</evidence>
<dbReference type="Proteomes" id="UP000887013">
    <property type="component" value="Unassembled WGS sequence"/>
</dbReference>
<organism evidence="2 3">
    <name type="scientific">Nephila pilipes</name>
    <name type="common">Giant wood spider</name>
    <name type="synonym">Nephila maculata</name>
    <dbReference type="NCBI Taxonomy" id="299642"/>
    <lineage>
        <taxon>Eukaryota</taxon>
        <taxon>Metazoa</taxon>
        <taxon>Ecdysozoa</taxon>
        <taxon>Arthropoda</taxon>
        <taxon>Chelicerata</taxon>
        <taxon>Arachnida</taxon>
        <taxon>Araneae</taxon>
        <taxon>Araneomorphae</taxon>
        <taxon>Entelegynae</taxon>
        <taxon>Araneoidea</taxon>
        <taxon>Nephilidae</taxon>
        <taxon>Nephila</taxon>
    </lineage>
</organism>
<gene>
    <name evidence="2" type="ORF">NPIL_140091</name>
</gene>
<proteinExistence type="predicted"/>
<keyword evidence="3" id="KW-1185">Reference proteome</keyword>
<evidence type="ECO:0000256" key="1">
    <source>
        <dbReference type="SAM" id="MobiDB-lite"/>
    </source>
</evidence>
<reference evidence="2" key="1">
    <citation type="submission" date="2020-08" db="EMBL/GenBank/DDBJ databases">
        <title>Multicomponent nature underlies the extraordinary mechanical properties of spider dragline silk.</title>
        <authorList>
            <person name="Kono N."/>
            <person name="Nakamura H."/>
            <person name="Mori M."/>
            <person name="Yoshida Y."/>
            <person name="Ohtoshi R."/>
            <person name="Malay A.D."/>
            <person name="Moran D.A.P."/>
            <person name="Tomita M."/>
            <person name="Numata K."/>
            <person name="Arakawa K."/>
        </authorList>
    </citation>
    <scope>NUCLEOTIDE SEQUENCE</scope>
</reference>
<dbReference type="AlphaFoldDB" id="A0A8X6QJK9"/>
<dbReference type="EMBL" id="BMAW01129033">
    <property type="protein sequence ID" value="GFU28538.1"/>
    <property type="molecule type" value="Genomic_DNA"/>
</dbReference>
<protein>
    <submittedName>
        <fullName evidence="2">Uncharacterized protein</fullName>
    </submittedName>
</protein>
<feature type="compositionally biased region" description="Basic and acidic residues" evidence="1">
    <location>
        <begin position="215"/>
        <end position="231"/>
    </location>
</feature>
<feature type="region of interest" description="Disordered" evidence="1">
    <location>
        <begin position="204"/>
        <end position="231"/>
    </location>
</feature>
<evidence type="ECO:0000313" key="3">
    <source>
        <dbReference type="Proteomes" id="UP000887013"/>
    </source>
</evidence>
<accession>A0A8X6QJK9</accession>
<comment type="caution">
    <text evidence="2">The sequence shown here is derived from an EMBL/GenBank/DDBJ whole genome shotgun (WGS) entry which is preliminary data.</text>
</comment>
<name>A0A8X6QJK9_NEPPI</name>